<dbReference type="OrthoDB" id="2989999at2"/>
<dbReference type="RefSeq" id="WP_065855794.1">
    <property type="nucleotide sequence ID" value="NZ_LYPC01000027.1"/>
</dbReference>
<protein>
    <recommendedName>
        <fullName evidence="3">Radical SAM protein</fullName>
    </recommendedName>
</protein>
<reference evidence="2" key="1">
    <citation type="submission" date="2016-05" db="EMBL/GenBank/DDBJ databases">
        <title>Paenibacillus oryzae. sp. nov., isolated from the rice root.</title>
        <authorList>
            <person name="Zhang J."/>
            <person name="Zhang X."/>
        </authorList>
    </citation>
    <scope>NUCLEOTIDE SEQUENCE [LARGE SCALE GENOMIC DNA]</scope>
    <source>
        <strain evidence="2">KCTC13222</strain>
    </source>
</reference>
<dbReference type="EMBL" id="LYPC01000027">
    <property type="protein sequence ID" value="OCT11953.1"/>
    <property type="molecule type" value="Genomic_DNA"/>
</dbReference>
<name>A0A1C0ZV23_9BACL</name>
<accession>A0A1C0ZV23</accession>
<evidence type="ECO:0000313" key="1">
    <source>
        <dbReference type="EMBL" id="OCT11953.1"/>
    </source>
</evidence>
<organism evidence="1 2">
    <name type="scientific">Paenibacillus pectinilyticus</name>
    <dbReference type="NCBI Taxonomy" id="512399"/>
    <lineage>
        <taxon>Bacteria</taxon>
        <taxon>Bacillati</taxon>
        <taxon>Bacillota</taxon>
        <taxon>Bacilli</taxon>
        <taxon>Bacillales</taxon>
        <taxon>Paenibacillaceae</taxon>
        <taxon>Paenibacillus</taxon>
    </lineage>
</organism>
<proteinExistence type="predicted"/>
<dbReference type="Proteomes" id="UP000093309">
    <property type="component" value="Unassembled WGS sequence"/>
</dbReference>
<keyword evidence="2" id="KW-1185">Reference proteome</keyword>
<sequence length="104" mass="12454">MSSYFQYDDRLGIEIPVLDLEWEMYDATVRTQLLLHWEQIRGYIPDRIMKLEAQIIEKQNKLDKEDDFVTSCRLNSDIADLASIINDLHLWFRTNQDLESKTHH</sequence>
<evidence type="ECO:0008006" key="3">
    <source>
        <dbReference type="Google" id="ProtNLM"/>
    </source>
</evidence>
<dbReference type="AlphaFoldDB" id="A0A1C0ZV23"/>
<dbReference type="STRING" id="512399.A8709_29260"/>
<evidence type="ECO:0000313" key="2">
    <source>
        <dbReference type="Proteomes" id="UP000093309"/>
    </source>
</evidence>
<comment type="caution">
    <text evidence="1">The sequence shown here is derived from an EMBL/GenBank/DDBJ whole genome shotgun (WGS) entry which is preliminary data.</text>
</comment>
<gene>
    <name evidence="1" type="ORF">A8709_29260</name>
</gene>